<accession>A0ABP9LUV0</accession>
<dbReference type="Gene3D" id="1.20.1600.10">
    <property type="entry name" value="Outer membrane efflux proteins (OEP)"/>
    <property type="match status" value="1"/>
</dbReference>
<keyword evidence="2" id="KW-0732">Signal</keyword>
<keyword evidence="5" id="KW-1185">Reference proteome</keyword>
<gene>
    <name evidence="4" type="ORF">GCM10023337_00790</name>
</gene>
<comment type="similarity">
    <text evidence="1 2">Belongs to the outer membrane factor (OMF) (TC 1.B.17) family.</text>
</comment>
<keyword evidence="2" id="KW-1134">Transmembrane beta strand</keyword>
<feature type="signal peptide" evidence="2">
    <location>
        <begin position="1"/>
        <end position="19"/>
    </location>
</feature>
<proteinExistence type="inferred from homology"/>
<comment type="caution">
    <text evidence="4">The sequence shown here is derived from an EMBL/GenBank/DDBJ whole genome shotgun (WGS) entry which is preliminary data.</text>
</comment>
<dbReference type="Gene3D" id="2.20.200.10">
    <property type="entry name" value="Outer membrane efflux proteins (OEP)"/>
    <property type="match status" value="1"/>
</dbReference>
<dbReference type="RefSeq" id="WP_300647450.1">
    <property type="nucleotide sequence ID" value="NZ_BAABKD010000001.1"/>
</dbReference>
<feature type="chain" id="PRO_5044974659" evidence="2">
    <location>
        <begin position="20"/>
        <end position="481"/>
    </location>
</feature>
<organism evidence="4 5">
    <name type="scientific">Paenalcaligenes hermetiae</name>
    <dbReference type="NCBI Taxonomy" id="1157987"/>
    <lineage>
        <taxon>Bacteria</taxon>
        <taxon>Pseudomonadati</taxon>
        <taxon>Pseudomonadota</taxon>
        <taxon>Betaproteobacteria</taxon>
        <taxon>Burkholderiales</taxon>
        <taxon>Alcaligenaceae</taxon>
        <taxon>Paenalcaligenes</taxon>
    </lineage>
</organism>
<dbReference type="Pfam" id="PF02321">
    <property type="entry name" value="OEP"/>
    <property type="match status" value="2"/>
</dbReference>
<keyword evidence="2" id="KW-0472">Membrane</keyword>
<keyword evidence="3" id="KW-0175">Coiled coil</keyword>
<comment type="subcellular location">
    <subcellularLocation>
        <location evidence="2">Cell membrane</location>
        <topology evidence="2">Lipid-anchor</topology>
    </subcellularLocation>
</comment>
<keyword evidence="2" id="KW-0812">Transmembrane</keyword>
<evidence type="ECO:0000313" key="5">
    <source>
        <dbReference type="Proteomes" id="UP001500227"/>
    </source>
</evidence>
<dbReference type="InterPro" id="IPR010131">
    <property type="entry name" value="MdtP/NodT-like"/>
</dbReference>
<name>A0ABP9LUV0_9BURK</name>
<evidence type="ECO:0000256" key="1">
    <source>
        <dbReference type="ARBA" id="ARBA00007613"/>
    </source>
</evidence>
<dbReference type="Proteomes" id="UP001500227">
    <property type="component" value="Unassembled WGS sequence"/>
</dbReference>
<keyword evidence="2" id="KW-0449">Lipoprotein</keyword>
<reference evidence="5" key="1">
    <citation type="journal article" date="2019" name="Int. J. Syst. Evol. Microbiol.">
        <title>The Global Catalogue of Microorganisms (GCM) 10K type strain sequencing project: providing services to taxonomists for standard genome sequencing and annotation.</title>
        <authorList>
            <consortium name="The Broad Institute Genomics Platform"/>
            <consortium name="The Broad Institute Genome Sequencing Center for Infectious Disease"/>
            <person name="Wu L."/>
            <person name="Ma J."/>
        </authorList>
    </citation>
    <scope>NUCLEOTIDE SEQUENCE [LARGE SCALE GENOMIC DNA]</scope>
    <source>
        <strain evidence="5">JCM 18423</strain>
    </source>
</reference>
<keyword evidence="2" id="KW-0564">Palmitate</keyword>
<dbReference type="SUPFAM" id="SSF56954">
    <property type="entry name" value="Outer membrane efflux proteins (OEP)"/>
    <property type="match status" value="1"/>
</dbReference>
<feature type="coiled-coil region" evidence="3">
    <location>
        <begin position="224"/>
        <end position="254"/>
    </location>
</feature>
<dbReference type="PANTHER" id="PTHR30203">
    <property type="entry name" value="OUTER MEMBRANE CATION EFFLUX PROTEIN"/>
    <property type="match status" value="1"/>
</dbReference>
<evidence type="ECO:0000256" key="2">
    <source>
        <dbReference type="RuleBase" id="RU362097"/>
    </source>
</evidence>
<dbReference type="PANTHER" id="PTHR30203:SF32">
    <property type="entry name" value="CATION EFFLUX SYSTEM PROTEIN CUSC"/>
    <property type="match status" value="1"/>
</dbReference>
<evidence type="ECO:0000256" key="3">
    <source>
        <dbReference type="SAM" id="Coils"/>
    </source>
</evidence>
<sequence>MKLLAPRIWILSAATLALAACVAPVPQPENMEVGIPDQLPVLGTSNTDAPQLNPSDHWQQFFTDPQLKQLIQQALDFNSDLKAATARVAEARAIYGIQSSERLPHIGAQGDGQRGRVPADLSITQQAVTSGQYQVGLGVSAFELDFWGRVSSLSAAALAQYLATEQARQAFEISLIAMTADAYLQALELTQRVELAKKTVDSRTESQRIMAQRVRVGSSSDLELRAVDSLLLTARSELANLEREKAQNAALIQQLTGYSGPLGESSTLAQQQLERAITPDLPSTVLLQRPDIRAAEQQLLAARANVDAARAAFFPRITLTGFAGTASSALDGLFRGGSGAWTFMPQISLPIFDGGARESNLALAEARKHIAVANYESTIRTAFREVADGLAAHHWLAQQEKEQANLVRSEQDRARLAMIRYEQGSAPYLEVLDAQRSQFAAEQMLLQLQRARLSNTVALYRALGGGVTPPSENHQSTSAAN</sequence>
<evidence type="ECO:0000313" key="4">
    <source>
        <dbReference type="EMBL" id="GAA5083788.1"/>
    </source>
</evidence>
<dbReference type="PROSITE" id="PS51257">
    <property type="entry name" value="PROKAR_LIPOPROTEIN"/>
    <property type="match status" value="1"/>
</dbReference>
<protein>
    <submittedName>
        <fullName evidence="4">Efflux transporter outer membrane subunit</fullName>
    </submittedName>
</protein>
<dbReference type="EMBL" id="BAABKD010000001">
    <property type="protein sequence ID" value="GAA5083788.1"/>
    <property type="molecule type" value="Genomic_DNA"/>
</dbReference>
<dbReference type="InterPro" id="IPR003423">
    <property type="entry name" value="OMP_efflux"/>
</dbReference>
<dbReference type="NCBIfam" id="TIGR01845">
    <property type="entry name" value="outer_NodT"/>
    <property type="match status" value="1"/>
</dbReference>